<sequence length="235" mass="25272">MLGRILAVFVRTVIAVALLSAVLSLAVTSGAIDVGLADGEQIDTPHPLPDWPFTWEIVIENESSQVGSPAQLDDDTAVGEPVTDDPGTSTVDPTGSVTSDAVEVAIHERINEIRTEAGLSPLEHDDEMASIARTYSHDMAERDFFAHVSPEGERPADRFGDLFPNSCRGIGENLAVFGTVGTNDAETLAERIVDGWMESPGHRDNILTESWDRQGIGVYADGSSVYATQKFCDSR</sequence>
<dbReference type="PANTHER" id="PTHR31157">
    <property type="entry name" value="SCP DOMAIN-CONTAINING PROTEIN"/>
    <property type="match status" value="1"/>
</dbReference>
<dbReference type="PANTHER" id="PTHR31157:SF1">
    <property type="entry name" value="SCP DOMAIN-CONTAINING PROTEIN"/>
    <property type="match status" value="1"/>
</dbReference>
<keyword evidence="4" id="KW-1185">Reference proteome</keyword>
<dbReference type="CDD" id="cd05379">
    <property type="entry name" value="CAP_bacterial"/>
    <property type="match status" value="1"/>
</dbReference>
<organism evidence="3 4">
    <name type="scientific">Natronosalvus hydrolyticus</name>
    <dbReference type="NCBI Taxonomy" id="2979988"/>
    <lineage>
        <taxon>Archaea</taxon>
        <taxon>Methanobacteriati</taxon>
        <taxon>Methanobacteriota</taxon>
        <taxon>Stenosarchaea group</taxon>
        <taxon>Halobacteria</taxon>
        <taxon>Halobacteriales</taxon>
        <taxon>Natrialbaceae</taxon>
        <taxon>Natronosalvus</taxon>
    </lineage>
</organism>
<feature type="domain" description="SCP" evidence="2">
    <location>
        <begin position="108"/>
        <end position="231"/>
    </location>
</feature>
<dbReference type="Pfam" id="PF00188">
    <property type="entry name" value="CAP"/>
    <property type="match status" value="1"/>
</dbReference>
<dbReference type="EMBL" id="JAOPJZ010000001">
    <property type="protein sequence ID" value="MCU4750496.1"/>
    <property type="molecule type" value="Genomic_DNA"/>
</dbReference>
<feature type="compositionally biased region" description="Polar residues" evidence="1">
    <location>
        <begin position="86"/>
        <end position="96"/>
    </location>
</feature>
<evidence type="ECO:0000256" key="1">
    <source>
        <dbReference type="SAM" id="MobiDB-lite"/>
    </source>
</evidence>
<dbReference type="AlphaFoldDB" id="A0AAP2Z4F5"/>
<dbReference type="Proteomes" id="UP001321047">
    <property type="component" value="Unassembled WGS sequence"/>
</dbReference>
<feature type="region of interest" description="Disordered" evidence="1">
    <location>
        <begin position="65"/>
        <end position="96"/>
    </location>
</feature>
<dbReference type="InterPro" id="IPR014044">
    <property type="entry name" value="CAP_dom"/>
</dbReference>
<accession>A0AAP2Z4F5</accession>
<dbReference type="InterPro" id="IPR035940">
    <property type="entry name" value="CAP_sf"/>
</dbReference>
<evidence type="ECO:0000313" key="3">
    <source>
        <dbReference type="EMBL" id="MCU4750496.1"/>
    </source>
</evidence>
<reference evidence="3 4" key="1">
    <citation type="submission" date="2022-09" db="EMBL/GenBank/DDBJ databases">
        <title>Enrichment on poylsaccharides allowed isolation of novel metabolic and taxonomic groups of Haloarchaea.</title>
        <authorList>
            <person name="Sorokin D.Y."/>
            <person name="Elcheninov A.G."/>
            <person name="Khizhniak T.V."/>
            <person name="Kolganova T.V."/>
            <person name="Kublanov I.V."/>
        </authorList>
    </citation>
    <scope>NUCLEOTIDE SEQUENCE [LARGE SCALE GENOMIC DNA]</scope>
    <source>
        <strain evidence="3 4">AArc-curdl1</strain>
    </source>
</reference>
<protein>
    <submittedName>
        <fullName evidence="3">CAP domain-containing protein</fullName>
    </submittedName>
</protein>
<comment type="caution">
    <text evidence="3">The sequence shown here is derived from an EMBL/GenBank/DDBJ whole genome shotgun (WGS) entry which is preliminary data.</text>
</comment>
<name>A0AAP2Z4F5_9EURY</name>
<proteinExistence type="predicted"/>
<evidence type="ECO:0000313" key="4">
    <source>
        <dbReference type="Proteomes" id="UP001321047"/>
    </source>
</evidence>
<evidence type="ECO:0000259" key="2">
    <source>
        <dbReference type="Pfam" id="PF00188"/>
    </source>
</evidence>
<dbReference type="SUPFAM" id="SSF55797">
    <property type="entry name" value="PR-1-like"/>
    <property type="match status" value="1"/>
</dbReference>
<dbReference type="RefSeq" id="WP_342805336.1">
    <property type="nucleotide sequence ID" value="NZ_JAOPJZ010000001.1"/>
</dbReference>
<dbReference type="Gene3D" id="3.40.33.10">
    <property type="entry name" value="CAP"/>
    <property type="match status" value="1"/>
</dbReference>
<gene>
    <name evidence="3" type="ORF">OB919_00630</name>
</gene>